<keyword evidence="3" id="KW-1185">Reference proteome</keyword>
<evidence type="ECO:0000313" key="3">
    <source>
        <dbReference type="Proteomes" id="UP001178507"/>
    </source>
</evidence>
<dbReference type="InterPro" id="IPR046341">
    <property type="entry name" value="SET_dom_sf"/>
</dbReference>
<dbReference type="SUPFAM" id="SSF82199">
    <property type="entry name" value="SET domain"/>
    <property type="match status" value="1"/>
</dbReference>
<dbReference type="InterPro" id="IPR050600">
    <property type="entry name" value="SETD3_SETD6_MTase"/>
</dbReference>
<evidence type="ECO:0000259" key="1">
    <source>
        <dbReference type="PROSITE" id="PS50280"/>
    </source>
</evidence>
<accession>A0AA36HR67</accession>
<dbReference type="Proteomes" id="UP001178507">
    <property type="component" value="Unassembled WGS sequence"/>
</dbReference>
<reference evidence="2" key="1">
    <citation type="submission" date="2023-08" db="EMBL/GenBank/DDBJ databases">
        <authorList>
            <person name="Chen Y."/>
            <person name="Shah S."/>
            <person name="Dougan E. K."/>
            <person name="Thang M."/>
            <person name="Chan C."/>
        </authorList>
    </citation>
    <scope>NUCLEOTIDE SEQUENCE</scope>
</reference>
<dbReference type="CDD" id="cd10527">
    <property type="entry name" value="SET_LSMT"/>
    <property type="match status" value="1"/>
</dbReference>
<gene>
    <name evidence="2" type="ORF">EVOR1521_LOCUS3544</name>
</gene>
<comment type="caution">
    <text evidence="2">The sequence shown here is derived from an EMBL/GenBank/DDBJ whole genome shotgun (WGS) entry which is preliminary data.</text>
</comment>
<dbReference type="PANTHER" id="PTHR13271">
    <property type="entry name" value="UNCHARACTERIZED PUTATIVE METHYLTRANSFERASE"/>
    <property type="match status" value="1"/>
</dbReference>
<proteinExistence type="predicted"/>
<dbReference type="EMBL" id="CAUJNA010000218">
    <property type="protein sequence ID" value="CAJ1373826.1"/>
    <property type="molecule type" value="Genomic_DNA"/>
</dbReference>
<dbReference type="PROSITE" id="PS50280">
    <property type="entry name" value="SET"/>
    <property type="match status" value="1"/>
</dbReference>
<protein>
    <recommendedName>
        <fullName evidence="1">SET domain-containing protein</fullName>
    </recommendedName>
</protein>
<sequence>VSAGSRCATVQVPADAVPGLTRVVVNDEGRIFSCPLPTDAAPRCAIKVFFAGAGIQCQVQWKQPARLRALVPGDAVPGISTTYVRGPSVLQVTVPHEAQPGDTLLIDPDGKEPSQISRQQYEMTAPVPVPAQDDMERHRRLQVVLQEHGGTWNPKIERESTDKLAVPGILARERISKGEVLVRCPPNLLLSANAVRNIRPDFSILVAEVAHAMRFDAPDIDVALQAMFLADLIAVLEEDFVGLGIKDMSKQSVWGAFVRVLLCETFVQHPYRLAAQNPAAFKSLLSPSCEADLIEYLTWGALQWYDLLCARKPLRFSAEQFLRGWLLVMTRAFDVDGTRTTLIPGLDSFNHDPQRVSARAVKDEHSGMLVAATRDIEAGDEVFVVYQSFSISELYRTYGFTLPLEAVPHQTFTVLPSRARAMMMKHLPLSHAGQLIEFHSAMLHPKLANAVQACAREGGKYMDFVREVLQFFSDLYELDPQLQEAIAAKSADDDVLRVKLSSLSYFSSWQSSGQEAAMKEKLVAASFMDKVPWFGLTDTYILAYGCWVR</sequence>
<feature type="non-terminal residue" evidence="2">
    <location>
        <position position="549"/>
    </location>
</feature>
<feature type="domain" description="SET" evidence="1">
    <location>
        <begin position="154"/>
        <end position="387"/>
    </location>
</feature>
<dbReference type="GO" id="GO:0016279">
    <property type="term" value="F:protein-lysine N-methyltransferase activity"/>
    <property type="evidence" value="ECO:0007669"/>
    <property type="project" value="TreeGrafter"/>
</dbReference>
<dbReference type="GO" id="GO:0005634">
    <property type="term" value="C:nucleus"/>
    <property type="evidence" value="ECO:0007669"/>
    <property type="project" value="TreeGrafter"/>
</dbReference>
<dbReference type="InterPro" id="IPR001214">
    <property type="entry name" value="SET_dom"/>
</dbReference>
<dbReference type="Gene3D" id="3.90.1410.10">
    <property type="entry name" value="set domain protein methyltransferase, domain 1"/>
    <property type="match status" value="1"/>
</dbReference>
<name>A0AA36HR67_9DINO</name>
<evidence type="ECO:0000313" key="2">
    <source>
        <dbReference type="EMBL" id="CAJ1373826.1"/>
    </source>
</evidence>
<organism evidence="2 3">
    <name type="scientific">Effrenium voratum</name>
    <dbReference type="NCBI Taxonomy" id="2562239"/>
    <lineage>
        <taxon>Eukaryota</taxon>
        <taxon>Sar</taxon>
        <taxon>Alveolata</taxon>
        <taxon>Dinophyceae</taxon>
        <taxon>Suessiales</taxon>
        <taxon>Symbiodiniaceae</taxon>
        <taxon>Effrenium</taxon>
    </lineage>
</organism>
<dbReference type="PANTHER" id="PTHR13271:SF34">
    <property type="entry name" value="N-LYSINE METHYLTRANSFERASE SETD6"/>
    <property type="match status" value="1"/>
</dbReference>
<dbReference type="Pfam" id="PF00856">
    <property type="entry name" value="SET"/>
    <property type="match status" value="1"/>
</dbReference>
<dbReference type="AlphaFoldDB" id="A0AA36HR67"/>